<keyword evidence="1" id="KW-0808">Transferase</keyword>
<dbReference type="Proteomes" id="UP000054928">
    <property type="component" value="Unassembled WGS sequence"/>
</dbReference>
<dbReference type="GeneID" id="36402105"/>
<dbReference type="RefSeq" id="XP_024585648.1">
    <property type="nucleotide sequence ID" value="XM_024720451.1"/>
</dbReference>
<dbReference type="EMBL" id="CCYD01003042">
    <property type="protein sequence ID" value="CEG49279.1"/>
    <property type="molecule type" value="Genomic_DNA"/>
</dbReference>
<keyword evidence="1" id="KW-0695">RNA-directed DNA polymerase</keyword>
<reference evidence="2" key="1">
    <citation type="submission" date="2014-09" db="EMBL/GenBank/DDBJ databases">
        <authorList>
            <person name="Sharma Rahul"/>
            <person name="Thines Marco"/>
        </authorList>
    </citation>
    <scope>NUCLEOTIDE SEQUENCE [LARGE SCALE GENOMIC DNA]</scope>
</reference>
<organism evidence="1 2">
    <name type="scientific">Plasmopara halstedii</name>
    <name type="common">Downy mildew of sunflower</name>
    <dbReference type="NCBI Taxonomy" id="4781"/>
    <lineage>
        <taxon>Eukaryota</taxon>
        <taxon>Sar</taxon>
        <taxon>Stramenopiles</taxon>
        <taxon>Oomycota</taxon>
        <taxon>Peronosporomycetes</taxon>
        <taxon>Peronosporales</taxon>
        <taxon>Peronosporaceae</taxon>
        <taxon>Plasmopara</taxon>
    </lineage>
</organism>
<evidence type="ECO:0000313" key="1">
    <source>
        <dbReference type="EMBL" id="CEG49279.1"/>
    </source>
</evidence>
<keyword evidence="1" id="KW-0548">Nucleotidyltransferase</keyword>
<dbReference type="GO" id="GO:0003964">
    <property type="term" value="F:RNA-directed DNA polymerase activity"/>
    <property type="evidence" value="ECO:0007669"/>
    <property type="project" value="UniProtKB-KW"/>
</dbReference>
<dbReference type="AlphaFoldDB" id="A0A0P1B3G8"/>
<protein>
    <submittedName>
        <fullName evidence="1">Reverse transcriptase</fullName>
    </submittedName>
</protein>
<sequence>MTGEEDGDVTLEAIPALDALLELDEQSFGEFGGALKAGNLAEVVIVRPNEEINSLLILDESVLEDTKKVLNARSESSILKDPSDPYFLGEGITRRLFQRPAVVPTYGPKCAS</sequence>
<proteinExistence type="predicted"/>
<dbReference type="OrthoDB" id="10404635at2759"/>
<name>A0A0P1B3G8_PLAHL</name>
<evidence type="ECO:0000313" key="2">
    <source>
        <dbReference type="Proteomes" id="UP000054928"/>
    </source>
</evidence>
<keyword evidence="2" id="KW-1185">Reference proteome</keyword>
<accession>A0A0P1B3G8</accession>